<protein>
    <recommendedName>
        <fullName evidence="3">S1 motif domain-containing protein</fullName>
    </recommendedName>
</protein>
<sequence>MTNAREWEETRRRLLFGQRFSGRVTRVPAPGAIGVFVDIGLVVAGFVDVLLLPRDAASWPAEGTESEFEVWWADERPQVRLKPVDPRYLREDYTEWIDRWRPGWPQEHGLPVTAIDALPARPDAVG</sequence>
<reference evidence="1 2" key="1">
    <citation type="submission" date="2016-12" db="EMBL/GenBank/DDBJ databases">
        <title>Genome Mining:The Detection of Biosynthetic Gene Clusters to Aid in the Expression of Curamycin A produced by Streptomyces sp. strain CZA14.</title>
        <authorList>
            <person name="Durrell K.A."/>
            <person name="Kirby B.M."/>
            <person name="Khan W."/>
            <person name="Mthethwa T."/>
            <person name="Le Roes-Hill M."/>
        </authorList>
    </citation>
    <scope>NUCLEOTIDE SEQUENCE [LARGE SCALE GENOMIC DNA]</scope>
    <source>
        <strain evidence="1 2">CZA14</strain>
    </source>
</reference>
<dbReference type="Proteomes" id="UP000194266">
    <property type="component" value="Unassembled WGS sequence"/>
</dbReference>
<accession>A0ABX3YIF3</accession>
<keyword evidence="2" id="KW-1185">Reference proteome</keyword>
<organism evidence="1 2">
    <name type="scientific">Streptomyces pharetrae CZA14</name>
    <dbReference type="NCBI Taxonomy" id="1144883"/>
    <lineage>
        <taxon>Bacteria</taxon>
        <taxon>Bacillati</taxon>
        <taxon>Actinomycetota</taxon>
        <taxon>Actinomycetes</taxon>
        <taxon>Kitasatosporales</taxon>
        <taxon>Streptomycetaceae</taxon>
        <taxon>Streptomyces</taxon>
    </lineage>
</organism>
<evidence type="ECO:0008006" key="3">
    <source>
        <dbReference type="Google" id="ProtNLM"/>
    </source>
</evidence>
<proteinExistence type="predicted"/>
<dbReference type="RefSeq" id="WP_086170250.1">
    <property type="nucleotide sequence ID" value="NZ_MRYD01000083.1"/>
</dbReference>
<evidence type="ECO:0000313" key="2">
    <source>
        <dbReference type="Proteomes" id="UP000194266"/>
    </source>
</evidence>
<dbReference type="EMBL" id="MRYD01000083">
    <property type="protein sequence ID" value="OSZ59255.1"/>
    <property type="molecule type" value="Genomic_DNA"/>
</dbReference>
<evidence type="ECO:0000313" key="1">
    <source>
        <dbReference type="EMBL" id="OSZ59255.1"/>
    </source>
</evidence>
<name>A0ABX3YIF3_9ACTN</name>
<comment type="caution">
    <text evidence="1">The sequence shown here is derived from an EMBL/GenBank/DDBJ whole genome shotgun (WGS) entry which is preliminary data.</text>
</comment>
<gene>
    <name evidence="1" type="ORF">OQI_17310</name>
</gene>